<proteinExistence type="inferred from homology"/>
<dbReference type="PANTHER" id="PTHR11956">
    <property type="entry name" value="ARGINYL-TRNA SYNTHETASE"/>
    <property type="match status" value="1"/>
</dbReference>
<evidence type="ECO:0000256" key="5">
    <source>
        <dbReference type="ARBA" id="ARBA00022840"/>
    </source>
</evidence>
<keyword evidence="3 9" id="KW-0436">Ligase</keyword>
<dbReference type="InterPro" id="IPR001412">
    <property type="entry name" value="aa-tRNA-synth_I_CS"/>
</dbReference>
<sequence length="639" mass="69117">MVLVGGNSTLHARYCSVVRAGGQTWCSGWLRTLNGGRVQVSGRKVRGVTQVQGSVRSLAVAVADAVSEAMAAALQGDVAGADPLIRRSDHADFQSNVALSLAKKLGRPPRDVAGTITEQLHDDVIADTELSGPGFVNITVTDASIWSQLAARRDADRLGVGRPLEGERVVIDYSSPNIAKQMHVGHLRTTIIGDALARSLSFLGAQVIRQNHLGDWGTQFGMLIQYIDEHPEAKWHHDDLADGADAPIAALDRLYRQSREKFDADAGFADRARARVVSLQAGDADTLRVWSDLVAESQLSFQALYDRLGVLLTPQDSAGESTYNRYLDEVTDELVRLGIAVESNGALCVFFDEFTGPDGNPVPLIVRKSDGGYGYAATDLATIRYRVRTLEATKILYVVDARQAQHFEMVFATARRAGWLTDDVQAIHVPFGTVLGPDGKPFKTRSGSTIPLTELLDSAVDRAREIVAEKANDLDAEALDQVAEAAGIGSVKYADLSGSRIKDYVFDVDRMVNFTGNTGVYLQYAHARIRSILSNVPATDDSPVVDLDLALAPAERALGLQLDEFGKAVADVADTLEPHRLAGYLYTLAQTFTSFYEACPVLKAEDPRVRGNRIALCQLTGDTLSKGLELMGIAAPERI</sequence>
<dbReference type="HAMAP" id="MF_00123">
    <property type="entry name" value="Arg_tRNA_synth"/>
    <property type="match status" value="1"/>
</dbReference>
<keyword evidence="5 9" id="KW-0067">ATP-binding</keyword>
<dbReference type="InterPro" id="IPR014729">
    <property type="entry name" value="Rossmann-like_a/b/a_fold"/>
</dbReference>
<dbReference type="InterPro" id="IPR035684">
    <property type="entry name" value="ArgRS_core"/>
</dbReference>
<comment type="caution">
    <text evidence="13">The sequence shown here is derived from an EMBL/GenBank/DDBJ whole genome shotgun (WGS) entry which is preliminary data.</text>
</comment>
<dbReference type="SUPFAM" id="SSF55190">
    <property type="entry name" value="Arginyl-tRNA synthetase (ArgRS), N-terminal 'additional' domain"/>
    <property type="match status" value="1"/>
</dbReference>
<evidence type="ECO:0000256" key="10">
    <source>
        <dbReference type="RuleBase" id="RU363038"/>
    </source>
</evidence>
<evidence type="ECO:0000313" key="14">
    <source>
        <dbReference type="Proteomes" id="UP001611450"/>
    </source>
</evidence>
<dbReference type="SMART" id="SM00836">
    <property type="entry name" value="DALR_1"/>
    <property type="match status" value="1"/>
</dbReference>
<keyword evidence="14" id="KW-1185">Reference proteome</keyword>
<dbReference type="EMBL" id="JBIRXV010000001">
    <property type="protein sequence ID" value="MFI2320612.1"/>
    <property type="molecule type" value="Genomic_DNA"/>
</dbReference>
<evidence type="ECO:0000256" key="6">
    <source>
        <dbReference type="ARBA" id="ARBA00022917"/>
    </source>
</evidence>
<evidence type="ECO:0000259" key="12">
    <source>
        <dbReference type="SMART" id="SM01016"/>
    </source>
</evidence>
<dbReference type="Pfam" id="PF00750">
    <property type="entry name" value="tRNA-synt_1d"/>
    <property type="match status" value="1"/>
</dbReference>
<dbReference type="CDD" id="cd07956">
    <property type="entry name" value="Anticodon_Ia_Arg"/>
    <property type="match status" value="1"/>
</dbReference>
<dbReference type="Gene3D" id="3.30.1360.70">
    <property type="entry name" value="Arginyl tRNA synthetase N-terminal domain"/>
    <property type="match status" value="1"/>
</dbReference>
<comment type="similarity">
    <text evidence="1 9 10">Belongs to the class-I aminoacyl-tRNA synthetase family.</text>
</comment>
<organism evidence="13 14">
    <name type="scientific">Nocardia beijingensis</name>
    <dbReference type="NCBI Taxonomy" id="95162"/>
    <lineage>
        <taxon>Bacteria</taxon>
        <taxon>Bacillati</taxon>
        <taxon>Actinomycetota</taxon>
        <taxon>Actinomycetes</taxon>
        <taxon>Mycobacteriales</taxon>
        <taxon>Nocardiaceae</taxon>
        <taxon>Nocardia</taxon>
    </lineage>
</organism>
<dbReference type="SUPFAM" id="SSF47323">
    <property type="entry name" value="Anticodon-binding domain of a subclass of class I aminoacyl-tRNA synthetases"/>
    <property type="match status" value="1"/>
</dbReference>
<evidence type="ECO:0000256" key="8">
    <source>
        <dbReference type="ARBA" id="ARBA00049339"/>
    </source>
</evidence>
<dbReference type="EC" id="6.1.1.19" evidence="9"/>
<feature type="short sequence motif" description="'HIGH' region" evidence="9">
    <location>
        <begin position="176"/>
        <end position="186"/>
    </location>
</feature>
<dbReference type="PRINTS" id="PR01038">
    <property type="entry name" value="TRNASYNTHARG"/>
</dbReference>
<dbReference type="GO" id="GO:0004814">
    <property type="term" value="F:arginine-tRNA ligase activity"/>
    <property type="evidence" value="ECO:0007669"/>
    <property type="project" value="UniProtKB-EC"/>
</dbReference>
<feature type="domain" description="DALR anticodon binding" evidence="11">
    <location>
        <begin position="522"/>
        <end position="639"/>
    </location>
</feature>
<evidence type="ECO:0000256" key="2">
    <source>
        <dbReference type="ARBA" id="ARBA00022490"/>
    </source>
</evidence>
<feature type="domain" description="Arginyl tRNA synthetase N-terminal" evidence="12">
    <location>
        <begin position="60"/>
        <end position="140"/>
    </location>
</feature>
<dbReference type="CDD" id="cd00671">
    <property type="entry name" value="ArgRS_core"/>
    <property type="match status" value="1"/>
</dbReference>
<evidence type="ECO:0000256" key="3">
    <source>
        <dbReference type="ARBA" id="ARBA00022598"/>
    </source>
</evidence>
<dbReference type="Gene3D" id="1.10.730.10">
    <property type="entry name" value="Isoleucyl-tRNA Synthetase, Domain 1"/>
    <property type="match status" value="1"/>
</dbReference>
<dbReference type="InterPro" id="IPR009080">
    <property type="entry name" value="tRNAsynth_Ia_anticodon-bd"/>
</dbReference>
<keyword evidence="2 9" id="KW-0963">Cytoplasm</keyword>
<dbReference type="Proteomes" id="UP001611450">
    <property type="component" value="Unassembled WGS sequence"/>
</dbReference>
<dbReference type="InterPro" id="IPR005148">
    <property type="entry name" value="Arg-tRNA-synth_N"/>
</dbReference>
<evidence type="ECO:0000259" key="11">
    <source>
        <dbReference type="SMART" id="SM00836"/>
    </source>
</evidence>
<dbReference type="NCBIfam" id="TIGR00456">
    <property type="entry name" value="argS"/>
    <property type="match status" value="1"/>
</dbReference>
<keyword evidence="4 9" id="KW-0547">Nucleotide-binding</keyword>
<dbReference type="InterPro" id="IPR001278">
    <property type="entry name" value="Arg-tRNA-ligase"/>
</dbReference>
<evidence type="ECO:0000256" key="7">
    <source>
        <dbReference type="ARBA" id="ARBA00023146"/>
    </source>
</evidence>
<dbReference type="InterPro" id="IPR008909">
    <property type="entry name" value="DALR_anticod-bd"/>
</dbReference>
<evidence type="ECO:0000256" key="4">
    <source>
        <dbReference type="ARBA" id="ARBA00022741"/>
    </source>
</evidence>
<comment type="subunit">
    <text evidence="9">Monomer.</text>
</comment>
<name>A0ABW7WCC1_9NOCA</name>
<dbReference type="PANTHER" id="PTHR11956:SF5">
    <property type="entry name" value="ARGININE--TRNA LIGASE, CYTOPLASMIC"/>
    <property type="match status" value="1"/>
</dbReference>
<reference evidence="13 14" key="1">
    <citation type="submission" date="2024-10" db="EMBL/GenBank/DDBJ databases">
        <title>The Natural Products Discovery Center: Release of the First 8490 Sequenced Strains for Exploring Actinobacteria Biosynthetic Diversity.</title>
        <authorList>
            <person name="Kalkreuter E."/>
            <person name="Kautsar S.A."/>
            <person name="Yang D."/>
            <person name="Bader C.D."/>
            <person name="Teijaro C.N."/>
            <person name="Fluegel L."/>
            <person name="Davis C.M."/>
            <person name="Simpson J.R."/>
            <person name="Lauterbach L."/>
            <person name="Steele A.D."/>
            <person name="Gui C."/>
            <person name="Meng S."/>
            <person name="Li G."/>
            <person name="Viehrig K."/>
            <person name="Ye F."/>
            <person name="Su P."/>
            <person name="Kiefer A.F."/>
            <person name="Nichols A."/>
            <person name="Cepeda A.J."/>
            <person name="Yan W."/>
            <person name="Fan B."/>
            <person name="Jiang Y."/>
            <person name="Adhikari A."/>
            <person name="Zheng C.-J."/>
            <person name="Schuster L."/>
            <person name="Cowan T.M."/>
            <person name="Smanski M.J."/>
            <person name="Chevrette M.G."/>
            <person name="De Carvalho L.P.S."/>
            <person name="Shen B."/>
        </authorList>
    </citation>
    <scope>NUCLEOTIDE SEQUENCE [LARGE SCALE GENOMIC DNA]</scope>
    <source>
        <strain evidence="13 14">NPDC019626</strain>
    </source>
</reference>
<dbReference type="Pfam" id="PF03485">
    <property type="entry name" value="Arg_tRNA_synt_N"/>
    <property type="match status" value="1"/>
</dbReference>
<gene>
    <name evidence="9 13" type="primary">argS</name>
    <name evidence="13" type="ORF">ACH47G_08985</name>
</gene>
<dbReference type="SUPFAM" id="SSF52374">
    <property type="entry name" value="Nucleotidylyl transferase"/>
    <property type="match status" value="1"/>
</dbReference>
<dbReference type="PROSITE" id="PS00178">
    <property type="entry name" value="AA_TRNA_LIGASE_I"/>
    <property type="match status" value="1"/>
</dbReference>
<comment type="catalytic activity">
    <reaction evidence="8 9">
        <text>tRNA(Arg) + L-arginine + ATP = L-arginyl-tRNA(Arg) + AMP + diphosphate</text>
        <dbReference type="Rhea" id="RHEA:20301"/>
        <dbReference type="Rhea" id="RHEA-COMP:9658"/>
        <dbReference type="Rhea" id="RHEA-COMP:9673"/>
        <dbReference type="ChEBI" id="CHEBI:30616"/>
        <dbReference type="ChEBI" id="CHEBI:32682"/>
        <dbReference type="ChEBI" id="CHEBI:33019"/>
        <dbReference type="ChEBI" id="CHEBI:78442"/>
        <dbReference type="ChEBI" id="CHEBI:78513"/>
        <dbReference type="ChEBI" id="CHEBI:456215"/>
        <dbReference type="EC" id="6.1.1.19"/>
    </reaction>
</comment>
<evidence type="ECO:0000256" key="1">
    <source>
        <dbReference type="ARBA" id="ARBA00005594"/>
    </source>
</evidence>
<dbReference type="RefSeq" id="WP_396945004.1">
    <property type="nucleotide sequence ID" value="NZ_JBIRXV010000001.1"/>
</dbReference>
<dbReference type="InterPro" id="IPR036695">
    <property type="entry name" value="Arg-tRNA-synth_N_sf"/>
</dbReference>
<dbReference type="SMART" id="SM01016">
    <property type="entry name" value="Arg_tRNA_synt_N"/>
    <property type="match status" value="1"/>
</dbReference>
<keyword evidence="6 9" id="KW-0648">Protein biosynthesis</keyword>
<keyword evidence="7 9" id="KW-0030">Aminoacyl-tRNA synthetase</keyword>
<evidence type="ECO:0000313" key="13">
    <source>
        <dbReference type="EMBL" id="MFI2320612.1"/>
    </source>
</evidence>
<protein>
    <recommendedName>
        <fullName evidence="9">Arginine--tRNA ligase</fullName>
        <ecNumber evidence="9">6.1.1.19</ecNumber>
    </recommendedName>
    <alternativeName>
        <fullName evidence="9">Arginyl-tRNA synthetase</fullName>
        <shortName evidence="9">ArgRS</shortName>
    </alternativeName>
</protein>
<evidence type="ECO:0000256" key="9">
    <source>
        <dbReference type="HAMAP-Rule" id="MF_00123"/>
    </source>
</evidence>
<accession>A0ABW7WCC1</accession>
<dbReference type="Gene3D" id="3.40.50.620">
    <property type="entry name" value="HUPs"/>
    <property type="match status" value="1"/>
</dbReference>
<dbReference type="Pfam" id="PF05746">
    <property type="entry name" value="DALR_1"/>
    <property type="match status" value="1"/>
</dbReference>
<comment type="subcellular location">
    <subcellularLocation>
        <location evidence="9">Cytoplasm</location>
    </subcellularLocation>
</comment>